<dbReference type="InterPro" id="IPR003692">
    <property type="entry name" value="Hydantoinase_B"/>
</dbReference>
<dbReference type="PANTHER" id="PTHR11365:SF23">
    <property type="entry name" value="HYPOTHETICAL 5-OXOPROLINASE (EUROFUNG)-RELATED"/>
    <property type="match status" value="1"/>
</dbReference>
<dbReference type="GO" id="GO:0017168">
    <property type="term" value="F:5-oxoprolinase (ATP-hydrolyzing) activity"/>
    <property type="evidence" value="ECO:0007669"/>
    <property type="project" value="TreeGrafter"/>
</dbReference>
<dbReference type="Proteomes" id="UP000597444">
    <property type="component" value="Unassembled WGS sequence"/>
</dbReference>
<dbReference type="RefSeq" id="WP_220201549.1">
    <property type="nucleotide sequence ID" value="NZ_BNJK01000001.1"/>
</dbReference>
<evidence type="ECO:0000313" key="3">
    <source>
        <dbReference type="Proteomes" id="UP000597444"/>
    </source>
</evidence>
<protein>
    <submittedName>
        <fullName evidence="2">5-oxoprolinase</fullName>
    </submittedName>
</protein>
<evidence type="ECO:0000259" key="1">
    <source>
        <dbReference type="Pfam" id="PF02538"/>
    </source>
</evidence>
<dbReference type="GO" id="GO:0005829">
    <property type="term" value="C:cytosol"/>
    <property type="evidence" value="ECO:0007669"/>
    <property type="project" value="TreeGrafter"/>
</dbReference>
<keyword evidence="3" id="KW-1185">Reference proteome</keyword>
<name>A0A8J3I848_9CHLR</name>
<dbReference type="InterPro" id="IPR045079">
    <property type="entry name" value="Oxoprolinase-like"/>
</dbReference>
<sequence length="579" mass="62956">MVKQANRPDIDFFTIEIIKDALVAIGDEMFIALQRTSKSTIIYEVLDYASGLVDARGQLITQGNGVTGFLGTLTFAVQSALEKFGQQNLHPGDVIITNDPYGGGGTHLSDVSLIVPIFYAGQLVAFSASKAHWTEVGGKDPGSWTTDSTEVFQEGLQFPCVKLYEEGRPVQSLIDLIAANVRLPDMTLGDMYAQAASLRLGERRFQELCNKYGFDVVQYAIEALLDYGERMTLLELAKLPKGIYEAEDWIDDDGIGNGPFPVRVKITISEDEFICDFTGTHPQVPGPVNCALTGLHSGVRTILKAITSPSIAVNEGCFRPLKVICPPGTIFSAQRPAAVSTYWETMNYVTDLVWKALAPIVPNRLPAGHFLSVCGVVLAGQHPDTNELFLLVEPQAGGWGAGAEKDGESGLMCVGDGETYVIPVEVAETRYGIIVDRYELDTSADAGAGVHRGGRGCIRDYQATVDLTLTATFGRHKYIPWGVAGGSEGSRNEVRIFHHDGREVVLGKCARYPLKRGEVARLVTGTGGGWGSPLERPVEVIIEDVRNGYISLEQAKREYGVDLDPKTFEILHLAPERSK</sequence>
<organism evidence="2 3">
    <name type="scientific">Reticulibacter mediterranei</name>
    <dbReference type="NCBI Taxonomy" id="2778369"/>
    <lineage>
        <taxon>Bacteria</taxon>
        <taxon>Bacillati</taxon>
        <taxon>Chloroflexota</taxon>
        <taxon>Ktedonobacteria</taxon>
        <taxon>Ktedonobacterales</taxon>
        <taxon>Reticulibacteraceae</taxon>
        <taxon>Reticulibacter</taxon>
    </lineage>
</organism>
<reference evidence="2" key="1">
    <citation type="submission" date="2020-10" db="EMBL/GenBank/DDBJ databases">
        <title>Taxonomic study of unclassified bacteria belonging to the class Ktedonobacteria.</title>
        <authorList>
            <person name="Yabe S."/>
            <person name="Wang C.M."/>
            <person name="Zheng Y."/>
            <person name="Sakai Y."/>
            <person name="Cavaletti L."/>
            <person name="Monciardini P."/>
            <person name="Donadio S."/>
        </authorList>
    </citation>
    <scope>NUCLEOTIDE SEQUENCE</scope>
    <source>
        <strain evidence="2">ID150040</strain>
    </source>
</reference>
<dbReference type="Pfam" id="PF02538">
    <property type="entry name" value="Hydantoinase_B"/>
    <property type="match status" value="1"/>
</dbReference>
<comment type="caution">
    <text evidence="2">The sequence shown here is derived from an EMBL/GenBank/DDBJ whole genome shotgun (WGS) entry which is preliminary data.</text>
</comment>
<dbReference type="AlphaFoldDB" id="A0A8J3I848"/>
<accession>A0A8J3I848</accession>
<dbReference type="PANTHER" id="PTHR11365">
    <property type="entry name" value="5-OXOPROLINASE RELATED"/>
    <property type="match status" value="1"/>
</dbReference>
<dbReference type="GO" id="GO:0006749">
    <property type="term" value="P:glutathione metabolic process"/>
    <property type="evidence" value="ECO:0007669"/>
    <property type="project" value="TreeGrafter"/>
</dbReference>
<proteinExistence type="predicted"/>
<feature type="domain" description="Hydantoinase B/oxoprolinase" evidence="1">
    <location>
        <begin position="11"/>
        <end position="533"/>
    </location>
</feature>
<dbReference type="EMBL" id="BNJK01000001">
    <property type="protein sequence ID" value="GHO90599.1"/>
    <property type="molecule type" value="Genomic_DNA"/>
</dbReference>
<gene>
    <name evidence="2" type="ORF">KSF_006470</name>
</gene>
<evidence type="ECO:0000313" key="2">
    <source>
        <dbReference type="EMBL" id="GHO90599.1"/>
    </source>
</evidence>